<name>A0ABR1RKM9_9PEZI</name>
<dbReference type="EMBL" id="JAQQWI010000013">
    <property type="protein sequence ID" value="KAK8013738.1"/>
    <property type="molecule type" value="Genomic_DNA"/>
</dbReference>
<dbReference type="Proteomes" id="UP001396898">
    <property type="component" value="Unassembled WGS sequence"/>
</dbReference>
<evidence type="ECO:0000313" key="3">
    <source>
        <dbReference type="Proteomes" id="UP001396898"/>
    </source>
</evidence>
<protein>
    <submittedName>
        <fullName evidence="2">Uncharacterized protein</fullName>
    </submittedName>
</protein>
<organism evidence="2 3">
    <name type="scientific">Apiospora marii</name>
    <dbReference type="NCBI Taxonomy" id="335849"/>
    <lineage>
        <taxon>Eukaryota</taxon>
        <taxon>Fungi</taxon>
        <taxon>Dikarya</taxon>
        <taxon>Ascomycota</taxon>
        <taxon>Pezizomycotina</taxon>
        <taxon>Sordariomycetes</taxon>
        <taxon>Xylariomycetidae</taxon>
        <taxon>Amphisphaeriales</taxon>
        <taxon>Apiosporaceae</taxon>
        <taxon>Apiospora</taxon>
    </lineage>
</organism>
<gene>
    <name evidence="2" type="ORF">PG991_009331</name>
</gene>
<sequence>MPNKPPTILAQETDAGGPAIEGRRGSQPRCGIHFVGYPARAASLARSFAKGRPLNQARAAGRTRSPWMSGIIRDLDPVLMAYDDKERIDKVSSIVDDEERAKQAVGWAWSGDDVVSDKVSDEASDDEII</sequence>
<feature type="region of interest" description="Disordered" evidence="1">
    <location>
        <begin position="1"/>
        <end position="27"/>
    </location>
</feature>
<keyword evidence="3" id="KW-1185">Reference proteome</keyword>
<evidence type="ECO:0000313" key="2">
    <source>
        <dbReference type="EMBL" id="KAK8013738.1"/>
    </source>
</evidence>
<proteinExistence type="predicted"/>
<accession>A0ABR1RKM9</accession>
<evidence type="ECO:0000256" key="1">
    <source>
        <dbReference type="SAM" id="MobiDB-lite"/>
    </source>
</evidence>
<comment type="caution">
    <text evidence="2">The sequence shown here is derived from an EMBL/GenBank/DDBJ whole genome shotgun (WGS) entry which is preliminary data.</text>
</comment>
<reference evidence="2 3" key="1">
    <citation type="submission" date="2023-01" db="EMBL/GenBank/DDBJ databases">
        <title>Analysis of 21 Apiospora genomes using comparative genomics revels a genus with tremendous synthesis potential of carbohydrate active enzymes and secondary metabolites.</title>
        <authorList>
            <person name="Sorensen T."/>
        </authorList>
    </citation>
    <scope>NUCLEOTIDE SEQUENCE [LARGE SCALE GENOMIC DNA]</scope>
    <source>
        <strain evidence="2 3">CBS 20057</strain>
    </source>
</reference>